<evidence type="ECO:0000256" key="3">
    <source>
        <dbReference type="ARBA" id="ARBA00022475"/>
    </source>
</evidence>
<feature type="transmembrane region" description="Helical" evidence="7">
    <location>
        <begin position="284"/>
        <end position="308"/>
    </location>
</feature>
<evidence type="ECO:0000256" key="6">
    <source>
        <dbReference type="ARBA" id="ARBA00023136"/>
    </source>
</evidence>
<feature type="transmembrane region" description="Helical" evidence="7">
    <location>
        <begin position="140"/>
        <end position="156"/>
    </location>
</feature>
<comment type="subcellular location">
    <subcellularLocation>
        <location evidence="1">Cell membrane</location>
        <topology evidence="1">Multi-pass membrane protein</topology>
    </subcellularLocation>
</comment>
<dbReference type="GO" id="GO:0016413">
    <property type="term" value="F:O-acetyltransferase activity"/>
    <property type="evidence" value="ECO:0007669"/>
    <property type="project" value="TreeGrafter"/>
</dbReference>
<keyword evidence="3" id="KW-1003">Cell membrane</keyword>
<feature type="transmembrane region" description="Helical" evidence="7">
    <location>
        <begin position="320"/>
        <end position="341"/>
    </location>
</feature>
<feature type="transmembrane region" description="Helical" evidence="7">
    <location>
        <begin position="21"/>
        <end position="42"/>
    </location>
</feature>
<feature type="transmembrane region" description="Helical" evidence="7">
    <location>
        <begin position="99"/>
        <end position="120"/>
    </location>
</feature>
<dbReference type="Proteomes" id="UP000823612">
    <property type="component" value="Unassembled WGS sequence"/>
</dbReference>
<dbReference type="PANTHER" id="PTHR40074">
    <property type="entry name" value="O-ACETYLTRANSFERASE WECH"/>
    <property type="match status" value="1"/>
</dbReference>
<feature type="transmembrane region" description="Helical" evidence="7">
    <location>
        <begin position="168"/>
        <end position="190"/>
    </location>
</feature>
<evidence type="ECO:0000256" key="7">
    <source>
        <dbReference type="SAM" id="Phobius"/>
    </source>
</evidence>
<keyword evidence="9" id="KW-0012">Acyltransferase</keyword>
<organism evidence="9 10">
    <name type="scientific">Candidatus Pullibacteroides excrementavium</name>
    <dbReference type="NCBI Taxonomy" id="2840905"/>
    <lineage>
        <taxon>Bacteria</taxon>
        <taxon>Pseudomonadati</taxon>
        <taxon>Bacteroidota</taxon>
        <taxon>Bacteroidia</taxon>
        <taxon>Bacteroidales</taxon>
        <taxon>Candidatus Pullibacteroides</taxon>
    </lineage>
</organism>
<dbReference type="GO" id="GO:0009246">
    <property type="term" value="P:enterobacterial common antigen biosynthetic process"/>
    <property type="evidence" value="ECO:0007669"/>
    <property type="project" value="TreeGrafter"/>
</dbReference>
<dbReference type="PANTHER" id="PTHR40074:SF2">
    <property type="entry name" value="O-ACETYLTRANSFERASE WECH"/>
    <property type="match status" value="1"/>
</dbReference>
<dbReference type="EMBL" id="JADIMZ010000043">
    <property type="protein sequence ID" value="MBO8432294.1"/>
    <property type="molecule type" value="Genomic_DNA"/>
</dbReference>
<keyword evidence="5 7" id="KW-1133">Transmembrane helix</keyword>
<feature type="transmembrane region" description="Helical" evidence="7">
    <location>
        <begin position="196"/>
        <end position="214"/>
    </location>
</feature>
<dbReference type="InterPro" id="IPR002656">
    <property type="entry name" value="Acyl_transf_3_dom"/>
</dbReference>
<dbReference type="Pfam" id="PF01757">
    <property type="entry name" value="Acyl_transf_3"/>
    <property type="match status" value="1"/>
</dbReference>
<name>A0A9D9DR60_9BACT</name>
<keyword evidence="6 7" id="KW-0472">Membrane</keyword>
<reference evidence="9" key="2">
    <citation type="journal article" date="2021" name="PeerJ">
        <title>Extensive microbial diversity within the chicken gut microbiome revealed by metagenomics and culture.</title>
        <authorList>
            <person name="Gilroy R."/>
            <person name="Ravi A."/>
            <person name="Getino M."/>
            <person name="Pursley I."/>
            <person name="Horton D.L."/>
            <person name="Alikhan N.F."/>
            <person name="Baker D."/>
            <person name="Gharbi K."/>
            <person name="Hall N."/>
            <person name="Watson M."/>
            <person name="Adriaenssens E.M."/>
            <person name="Foster-Nyarko E."/>
            <person name="Jarju S."/>
            <person name="Secka A."/>
            <person name="Antonio M."/>
            <person name="Oren A."/>
            <person name="Chaudhuri R.R."/>
            <person name="La Ragione R."/>
            <person name="Hildebrand F."/>
            <person name="Pallen M.J."/>
        </authorList>
    </citation>
    <scope>NUCLEOTIDE SEQUENCE</scope>
    <source>
        <strain evidence="9">2889</strain>
    </source>
</reference>
<feature type="domain" description="Acyltransferase 3" evidence="8">
    <location>
        <begin position="25"/>
        <end position="338"/>
    </location>
</feature>
<proteinExistence type="inferred from homology"/>
<evidence type="ECO:0000313" key="10">
    <source>
        <dbReference type="Proteomes" id="UP000823612"/>
    </source>
</evidence>
<evidence type="ECO:0000256" key="5">
    <source>
        <dbReference type="ARBA" id="ARBA00022989"/>
    </source>
</evidence>
<feature type="transmembrane region" description="Helical" evidence="7">
    <location>
        <begin position="254"/>
        <end position="272"/>
    </location>
</feature>
<protein>
    <submittedName>
        <fullName evidence="9">Acyltransferase</fullName>
    </submittedName>
</protein>
<evidence type="ECO:0000256" key="1">
    <source>
        <dbReference type="ARBA" id="ARBA00004651"/>
    </source>
</evidence>
<evidence type="ECO:0000313" key="9">
    <source>
        <dbReference type="EMBL" id="MBO8432294.1"/>
    </source>
</evidence>
<dbReference type="GO" id="GO:0005886">
    <property type="term" value="C:plasma membrane"/>
    <property type="evidence" value="ECO:0007669"/>
    <property type="project" value="UniProtKB-SubCell"/>
</dbReference>
<keyword evidence="4 7" id="KW-0812">Transmembrane</keyword>
<evidence type="ECO:0000259" key="8">
    <source>
        <dbReference type="Pfam" id="PF01757"/>
    </source>
</evidence>
<evidence type="ECO:0000256" key="2">
    <source>
        <dbReference type="ARBA" id="ARBA00007400"/>
    </source>
</evidence>
<feature type="transmembrane region" description="Helical" evidence="7">
    <location>
        <begin position="226"/>
        <end position="248"/>
    </location>
</feature>
<feature type="transmembrane region" description="Helical" evidence="7">
    <location>
        <begin position="54"/>
        <end position="78"/>
    </location>
</feature>
<accession>A0A9D9DR60</accession>
<comment type="caution">
    <text evidence="9">The sequence shown here is derived from an EMBL/GenBank/DDBJ whole genome shotgun (WGS) entry which is preliminary data.</text>
</comment>
<comment type="similarity">
    <text evidence="2">Belongs to the acyltransferase 3 family.</text>
</comment>
<sequence length="356" mass="41063">MRKAKQEAVPALLDEKTVLSHTIYFLRFALIVAVVFTHSRFVGPSTQYEGGYSLFVYLFTGVFERLPALVLFSGFLFFRSGFSIPVYGRKLKSRVRSLLVPYLFWNAAVLLFYLCLQLFLISRGETPDSKCVWEYTAHDWWMAVWGGPVARQFWFIRNLMVVMLFSPVFYVLVQYLRVWGVLLCALPWFLGVDVVLRMHTYTFFFFALGAWFALNKRNFVKDMEPYMGLSGIVFLLVAAWQVVCHLQGWRQVEWINKIGLCASVVFLIAWIGRMVGRGTLRVNVPLCQTSFFIFALHFILVGLVRKLLASFVPLSGWNCFWMHLLTAASVTLFCIGLYKLLHRLAPRFLSVITGGR</sequence>
<evidence type="ECO:0000256" key="4">
    <source>
        <dbReference type="ARBA" id="ARBA00022692"/>
    </source>
</evidence>
<dbReference type="AlphaFoldDB" id="A0A9D9DR60"/>
<reference evidence="9" key="1">
    <citation type="submission" date="2020-10" db="EMBL/GenBank/DDBJ databases">
        <authorList>
            <person name="Gilroy R."/>
        </authorList>
    </citation>
    <scope>NUCLEOTIDE SEQUENCE</scope>
    <source>
        <strain evidence="9">2889</strain>
    </source>
</reference>
<gene>
    <name evidence="9" type="ORF">IAB08_03235</name>
</gene>
<keyword evidence="9" id="KW-0808">Transferase</keyword>